<name>A0A9P0EA01_NEZVI</name>
<dbReference type="AlphaFoldDB" id="A0A9P0EA01"/>
<evidence type="ECO:0000313" key="1">
    <source>
        <dbReference type="EMBL" id="CAH1392633.1"/>
    </source>
</evidence>
<gene>
    <name evidence="1" type="ORF">NEZAVI_LOCUS3421</name>
</gene>
<organism evidence="1 2">
    <name type="scientific">Nezara viridula</name>
    <name type="common">Southern green stink bug</name>
    <name type="synonym">Cimex viridulus</name>
    <dbReference type="NCBI Taxonomy" id="85310"/>
    <lineage>
        <taxon>Eukaryota</taxon>
        <taxon>Metazoa</taxon>
        <taxon>Ecdysozoa</taxon>
        <taxon>Arthropoda</taxon>
        <taxon>Hexapoda</taxon>
        <taxon>Insecta</taxon>
        <taxon>Pterygota</taxon>
        <taxon>Neoptera</taxon>
        <taxon>Paraneoptera</taxon>
        <taxon>Hemiptera</taxon>
        <taxon>Heteroptera</taxon>
        <taxon>Panheteroptera</taxon>
        <taxon>Pentatomomorpha</taxon>
        <taxon>Pentatomoidea</taxon>
        <taxon>Pentatomidae</taxon>
        <taxon>Pentatominae</taxon>
        <taxon>Nezara</taxon>
    </lineage>
</organism>
<protein>
    <submittedName>
        <fullName evidence="1">Uncharacterized protein</fullName>
    </submittedName>
</protein>
<reference evidence="1" key="1">
    <citation type="submission" date="2022-01" db="EMBL/GenBank/DDBJ databases">
        <authorList>
            <person name="King R."/>
        </authorList>
    </citation>
    <scope>NUCLEOTIDE SEQUENCE</scope>
</reference>
<proteinExistence type="predicted"/>
<dbReference type="Proteomes" id="UP001152798">
    <property type="component" value="Chromosome 2"/>
</dbReference>
<evidence type="ECO:0000313" key="2">
    <source>
        <dbReference type="Proteomes" id="UP001152798"/>
    </source>
</evidence>
<accession>A0A9P0EA01</accession>
<keyword evidence="2" id="KW-1185">Reference proteome</keyword>
<sequence length="145" mass="16180">MGDTFRSLTAEVEGLQVYYEGEEIRRVTRAEAGAFALPSQNLQETGPITGLADSKIQMESGGLALKEVVSATLNRTKTMRRWQRRNRMAEKIILKTHSEARPTLRHSAKDARVIPDPAYKAEESDMRVSAPRTSRVLVVGGRLKL</sequence>
<dbReference type="EMBL" id="OV725078">
    <property type="protein sequence ID" value="CAH1392633.1"/>
    <property type="molecule type" value="Genomic_DNA"/>
</dbReference>